<dbReference type="EMBL" id="PEUV01000002">
    <property type="protein sequence ID" value="PIV12894.1"/>
    <property type="molecule type" value="Genomic_DNA"/>
</dbReference>
<dbReference type="Proteomes" id="UP000230324">
    <property type="component" value="Unassembled WGS sequence"/>
</dbReference>
<reference evidence="2" key="1">
    <citation type="submission" date="2017-09" db="EMBL/GenBank/DDBJ databases">
        <title>Depth-based differentiation of microbial function through sediment-hosted aquifers and enrichment of novel symbionts in the deep terrestrial subsurface.</title>
        <authorList>
            <person name="Probst A.J."/>
            <person name="Ladd B."/>
            <person name="Jarett J.K."/>
            <person name="Geller-Mcgrath D.E."/>
            <person name="Sieber C.M.K."/>
            <person name="Emerson J.B."/>
            <person name="Anantharaman K."/>
            <person name="Thomas B.C."/>
            <person name="Malmstrom R."/>
            <person name="Stieglmeier M."/>
            <person name="Klingl A."/>
            <person name="Woyke T."/>
            <person name="Ryan C.M."/>
            <person name="Banfield J.F."/>
        </authorList>
    </citation>
    <scope>NUCLEOTIDE SEQUENCE [LARGE SCALE GENOMIC DNA]</scope>
</reference>
<feature type="non-terminal residue" evidence="1">
    <location>
        <position position="140"/>
    </location>
</feature>
<feature type="non-terminal residue" evidence="1">
    <location>
        <position position="1"/>
    </location>
</feature>
<dbReference type="Gene3D" id="3.40.50.2000">
    <property type="entry name" value="Glycogen Phosphorylase B"/>
    <property type="match status" value="2"/>
</dbReference>
<dbReference type="SUPFAM" id="SSF53756">
    <property type="entry name" value="UDP-Glycosyltransferase/glycogen phosphorylase"/>
    <property type="match status" value="1"/>
</dbReference>
<proteinExistence type="predicted"/>
<name>A0A2M7BYZ3_9BACT</name>
<organism evidence="1 2">
    <name type="scientific">Candidatus Nealsonbacteria bacterium CG03_land_8_20_14_0_80_36_12</name>
    <dbReference type="NCBI Taxonomy" id="1974701"/>
    <lineage>
        <taxon>Bacteria</taxon>
        <taxon>Candidatus Nealsoniibacteriota</taxon>
    </lineage>
</organism>
<evidence type="ECO:0008006" key="3">
    <source>
        <dbReference type="Google" id="ProtNLM"/>
    </source>
</evidence>
<accession>A0A2M7BYZ3</accession>
<protein>
    <recommendedName>
        <fullName evidence="3">Glycosyl transferase family 1 domain-containing protein</fullName>
    </recommendedName>
</protein>
<evidence type="ECO:0000313" key="1">
    <source>
        <dbReference type="EMBL" id="PIV12894.1"/>
    </source>
</evidence>
<comment type="caution">
    <text evidence="1">The sequence shown here is derived from an EMBL/GenBank/DDBJ whole genome shotgun (WGS) entry which is preliminary data.</text>
</comment>
<gene>
    <name evidence="1" type="ORF">COS47_00095</name>
</gene>
<sequence>KISFERRYDLLFYFSDGSTPAMFGKKNLLHFQVPFSNVNGKKILNQLKLKLINKFICNSNFTKQIVDKEYGIKGDIWYPPVSVEDFAPGKKENIIFAVGRFEKSLTEKRQDILVKTFQEMVGKGLKNWKLIIAGGCSTDE</sequence>
<evidence type="ECO:0000313" key="2">
    <source>
        <dbReference type="Proteomes" id="UP000230324"/>
    </source>
</evidence>
<dbReference type="AlphaFoldDB" id="A0A2M7BYZ3"/>